<evidence type="ECO:0000313" key="4">
    <source>
        <dbReference type="Proteomes" id="UP000462066"/>
    </source>
</evidence>
<feature type="compositionally biased region" description="Basic and acidic residues" evidence="1">
    <location>
        <begin position="128"/>
        <end position="137"/>
    </location>
</feature>
<gene>
    <name evidence="3" type="ORF">B1992_01705</name>
</gene>
<evidence type="ECO:0000256" key="1">
    <source>
        <dbReference type="SAM" id="MobiDB-lite"/>
    </source>
</evidence>
<comment type="caution">
    <text evidence="3">The sequence shown here is derived from an EMBL/GenBank/DDBJ whole genome shotgun (WGS) entry which is preliminary data.</text>
</comment>
<feature type="signal peptide" evidence="2">
    <location>
        <begin position="1"/>
        <end position="19"/>
    </location>
</feature>
<dbReference type="Proteomes" id="UP000462066">
    <property type="component" value="Unassembled WGS sequence"/>
</dbReference>
<dbReference type="RefSeq" id="WP_162309715.1">
    <property type="nucleotide sequence ID" value="NZ_JACHGU010000003.1"/>
</dbReference>
<dbReference type="InterPro" id="IPR045500">
    <property type="entry name" value="DUF6491"/>
</dbReference>
<dbReference type="Pfam" id="PF20101">
    <property type="entry name" value="DUF6491"/>
    <property type="match status" value="1"/>
</dbReference>
<organism evidence="3 4">
    <name type="scientific">Pseudoxanthomonas broegbernensis</name>
    <dbReference type="NCBI Taxonomy" id="83619"/>
    <lineage>
        <taxon>Bacteria</taxon>
        <taxon>Pseudomonadati</taxon>
        <taxon>Pseudomonadota</taxon>
        <taxon>Gammaproteobacteria</taxon>
        <taxon>Lysobacterales</taxon>
        <taxon>Lysobacteraceae</taxon>
        <taxon>Pseudoxanthomonas</taxon>
    </lineage>
</organism>
<proteinExistence type="predicted"/>
<feature type="chain" id="PRO_5031160309" description="Lipoprotein" evidence="2">
    <location>
        <begin position="20"/>
        <end position="154"/>
    </location>
</feature>
<keyword evidence="2" id="KW-0732">Signal</keyword>
<dbReference type="AlphaFoldDB" id="A0A7V8K8T3"/>
<evidence type="ECO:0000313" key="3">
    <source>
        <dbReference type="EMBL" id="KAF1688157.1"/>
    </source>
</evidence>
<reference evidence="3 4" key="1">
    <citation type="submission" date="2017-10" db="EMBL/GenBank/DDBJ databases">
        <title>Whole genome sequencing of Pseudoxanthomonas broegbernensis DSM 12573(T).</title>
        <authorList>
            <person name="Kumar S."/>
            <person name="Bansal K."/>
            <person name="Kaur A."/>
            <person name="Patil P."/>
            <person name="Sharma S."/>
            <person name="Patil P.B."/>
        </authorList>
    </citation>
    <scope>NUCLEOTIDE SEQUENCE [LARGE SCALE GENOMIC DNA]</scope>
    <source>
        <strain evidence="3 4">DSM 12573</strain>
    </source>
</reference>
<evidence type="ECO:0008006" key="5">
    <source>
        <dbReference type="Google" id="ProtNLM"/>
    </source>
</evidence>
<evidence type="ECO:0000256" key="2">
    <source>
        <dbReference type="SAM" id="SignalP"/>
    </source>
</evidence>
<dbReference type="EMBL" id="MWIP01000001">
    <property type="protein sequence ID" value="KAF1688157.1"/>
    <property type="molecule type" value="Genomic_DNA"/>
</dbReference>
<name>A0A7V8K8T3_9GAMM</name>
<dbReference type="PROSITE" id="PS51257">
    <property type="entry name" value="PROKAR_LIPOPROTEIN"/>
    <property type="match status" value="1"/>
</dbReference>
<keyword evidence="4" id="KW-1185">Reference proteome</keyword>
<feature type="region of interest" description="Disordered" evidence="1">
    <location>
        <begin position="128"/>
        <end position="154"/>
    </location>
</feature>
<accession>A0A7V8K8T3</accession>
<sequence>MKKMLAVLALAVAAGCSSAPRLSDAERLAMYQAHAGEPVRGFSLFGGLQGWSPLGNRAMVVWTRPNQAWLLELVGPCHDLDYATAISVTSFGGQVQARSDSVMPLGPMVGQVGRVPCRIDAIRPVDAKGVKRSEQELRQASTQPREAADPAEQP</sequence>
<protein>
    <recommendedName>
        <fullName evidence="5">Lipoprotein</fullName>
    </recommendedName>
</protein>